<dbReference type="PROSITE" id="PS00134">
    <property type="entry name" value="TRYPSIN_HIS"/>
    <property type="match status" value="1"/>
</dbReference>
<dbReference type="InterPro" id="IPR043504">
    <property type="entry name" value="Peptidase_S1_PA_chymotrypsin"/>
</dbReference>
<keyword evidence="2" id="KW-0645">Protease</keyword>
<reference evidence="5" key="1">
    <citation type="submission" date="2021-12" db="EMBL/GenBank/DDBJ databases">
        <authorList>
            <person name="King R."/>
        </authorList>
    </citation>
    <scope>NUCLEOTIDE SEQUENCE</scope>
</reference>
<dbReference type="SMART" id="SM00020">
    <property type="entry name" value="Tryp_SPc"/>
    <property type="match status" value="1"/>
</dbReference>
<keyword evidence="2" id="KW-0378">Hydrolase</keyword>
<sequence length="263" mass="28377">MAYLLFWTITLLAGSCYASEHNRIVGGSPTTINEYPSIVQVEFLGIFTEAWSQSCAGSILNTRHILSAAHCFEGFFYEPSRRRIRAGATFRNTGGSVIYVEREFNHPTYGTLGYDGDITVVRLMAPLTYNPVIQQAPIVAPGSVIRDGRPVIHAGWGAISQGGPASSQLLDVTIYTVNHELCRDRYLTLRPPATVTRNMICAGILDVGGMDACQGDSGGPLYYGDSGVLIGVVSWGNGCAQAFFPGVSAAVEPYVDWIQSIAE</sequence>
<evidence type="ECO:0000313" key="6">
    <source>
        <dbReference type="Proteomes" id="UP001153292"/>
    </source>
</evidence>
<protein>
    <recommendedName>
        <fullName evidence="4">Peptidase S1 domain-containing protein</fullName>
    </recommendedName>
</protein>
<keyword evidence="6" id="KW-1185">Reference proteome</keyword>
<dbReference type="InterPro" id="IPR033116">
    <property type="entry name" value="TRYPSIN_SER"/>
</dbReference>
<evidence type="ECO:0000256" key="1">
    <source>
        <dbReference type="ARBA" id="ARBA00023157"/>
    </source>
</evidence>
<dbReference type="CDD" id="cd00190">
    <property type="entry name" value="Tryp_SPc"/>
    <property type="match status" value="1"/>
</dbReference>
<dbReference type="InterPro" id="IPR018114">
    <property type="entry name" value="TRYPSIN_HIS"/>
</dbReference>
<evidence type="ECO:0000256" key="3">
    <source>
        <dbReference type="SAM" id="SignalP"/>
    </source>
</evidence>
<dbReference type="PANTHER" id="PTHR24252">
    <property type="entry name" value="ACROSIN-RELATED"/>
    <property type="match status" value="1"/>
</dbReference>
<dbReference type="PROSITE" id="PS50240">
    <property type="entry name" value="TRYPSIN_DOM"/>
    <property type="match status" value="1"/>
</dbReference>
<dbReference type="PRINTS" id="PR00722">
    <property type="entry name" value="CHYMOTRYPSIN"/>
</dbReference>
<proteinExistence type="predicted"/>
<organism evidence="5 6">
    <name type="scientific">Chilo suppressalis</name>
    <name type="common">Asiatic rice borer moth</name>
    <dbReference type="NCBI Taxonomy" id="168631"/>
    <lineage>
        <taxon>Eukaryota</taxon>
        <taxon>Metazoa</taxon>
        <taxon>Ecdysozoa</taxon>
        <taxon>Arthropoda</taxon>
        <taxon>Hexapoda</taxon>
        <taxon>Insecta</taxon>
        <taxon>Pterygota</taxon>
        <taxon>Neoptera</taxon>
        <taxon>Endopterygota</taxon>
        <taxon>Lepidoptera</taxon>
        <taxon>Glossata</taxon>
        <taxon>Ditrysia</taxon>
        <taxon>Pyraloidea</taxon>
        <taxon>Crambidae</taxon>
        <taxon>Crambinae</taxon>
        <taxon>Chilo</taxon>
    </lineage>
</organism>
<evidence type="ECO:0000259" key="4">
    <source>
        <dbReference type="PROSITE" id="PS50240"/>
    </source>
</evidence>
<name>A0ABN8B317_CHISP</name>
<evidence type="ECO:0000256" key="2">
    <source>
        <dbReference type="RuleBase" id="RU363034"/>
    </source>
</evidence>
<keyword evidence="2" id="KW-0720">Serine protease</keyword>
<accession>A0ABN8B317</accession>
<dbReference type="PROSITE" id="PS00135">
    <property type="entry name" value="TRYPSIN_SER"/>
    <property type="match status" value="1"/>
</dbReference>
<dbReference type="SUPFAM" id="SSF50494">
    <property type="entry name" value="Trypsin-like serine proteases"/>
    <property type="match status" value="1"/>
</dbReference>
<feature type="signal peptide" evidence="3">
    <location>
        <begin position="1"/>
        <end position="18"/>
    </location>
</feature>
<feature type="chain" id="PRO_5045162492" description="Peptidase S1 domain-containing protein" evidence="3">
    <location>
        <begin position="19"/>
        <end position="263"/>
    </location>
</feature>
<dbReference type="Proteomes" id="UP001153292">
    <property type="component" value="Chromosome 20"/>
</dbReference>
<dbReference type="Gene3D" id="2.40.10.10">
    <property type="entry name" value="Trypsin-like serine proteases"/>
    <property type="match status" value="1"/>
</dbReference>
<dbReference type="PANTHER" id="PTHR24252:SF7">
    <property type="entry name" value="HYALIN"/>
    <property type="match status" value="1"/>
</dbReference>
<feature type="domain" description="Peptidase S1" evidence="4">
    <location>
        <begin position="24"/>
        <end position="263"/>
    </location>
</feature>
<dbReference type="Pfam" id="PF00089">
    <property type="entry name" value="Trypsin"/>
    <property type="match status" value="1"/>
</dbReference>
<gene>
    <name evidence="5" type="ORF">CHILSU_LOCUS5531</name>
</gene>
<keyword evidence="1" id="KW-1015">Disulfide bond</keyword>
<keyword evidence="3" id="KW-0732">Signal</keyword>
<dbReference type="InterPro" id="IPR001254">
    <property type="entry name" value="Trypsin_dom"/>
</dbReference>
<dbReference type="EMBL" id="OU963913">
    <property type="protein sequence ID" value="CAH0402287.1"/>
    <property type="molecule type" value="Genomic_DNA"/>
</dbReference>
<dbReference type="InterPro" id="IPR009003">
    <property type="entry name" value="Peptidase_S1_PA"/>
</dbReference>
<evidence type="ECO:0000313" key="5">
    <source>
        <dbReference type="EMBL" id="CAH0402287.1"/>
    </source>
</evidence>
<dbReference type="InterPro" id="IPR001314">
    <property type="entry name" value="Peptidase_S1A"/>
</dbReference>